<evidence type="ECO:0000256" key="1">
    <source>
        <dbReference type="SAM" id="MobiDB-lite"/>
    </source>
</evidence>
<feature type="compositionally biased region" description="Polar residues" evidence="1">
    <location>
        <begin position="24"/>
        <end position="34"/>
    </location>
</feature>
<dbReference type="EnsemblPlants" id="MELO3C032746.2.1">
    <property type="protein sequence ID" value="MELO3C032746.2.1"/>
    <property type="gene ID" value="MELO3C032746.2"/>
</dbReference>
<name>A0A9I9EEQ0_CUCME</name>
<proteinExistence type="predicted"/>
<reference evidence="2" key="1">
    <citation type="submission" date="2023-03" db="UniProtKB">
        <authorList>
            <consortium name="EnsemblPlants"/>
        </authorList>
    </citation>
    <scope>IDENTIFICATION</scope>
</reference>
<dbReference type="AlphaFoldDB" id="A0A9I9EEQ0"/>
<protein>
    <submittedName>
        <fullName evidence="2">Uncharacterized protein</fullName>
    </submittedName>
</protein>
<feature type="region of interest" description="Disordered" evidence="1">
    <location>
        <begin position="17"/>
        <end position="69"/>
    </location>
</feature>
<sequence>MLGGRLKLKLRPWRQTAVRDGNDDGTNSGELRTTTNKRNKYSGDLSTHYLRRRKNLDLSRRTTYGVGKT</sequence>
<accession>A0A9I9EEQ0</accession>
<evidence type="ECO:0000313" key="2">
    <source>
        <dbReference type="EnsemblPlants" id="MELO3C032746.2.1"/>
    </source>
</evidence>
<organism evidence="2">
    <name type="scientific">Cucumis melo</name>
    <name type="common">Muskmelon</name>
    <dbReference type="NCBI Taxonomy" id="3656"/>
    <lineage>
        <taxon>Eukaryota</taxon>
        <taxon>Viridiplantae</taxon>
        <taxon>Streptophyta</taxon>
        <taxon>Embryophyta</taxon>
        <taxon>Tracheophyta</taxon>
        <taxon>Spermatophyta</taxon>
        <taxon>Magnoliopsida</taxon>
        <taxon>eudicotyledons</taxon>
        <taxon>Gunneridae</taxon>
        <taxon>Pentapetalae</taxon>
        <taxon>rosids</taxon>
        <taxon>fabids</taxon>
        <taxon>Cucurbitales</taxon>
        <taxon>Cucurbitaceae</taxon>
        <taxon>Benincaseae</taxon>
        <taxon>Cucumis</taxon>
    </lineage>
</organism>
<dbReference type="Gramene" id="MELO3C032746.2.1">
    <property type="protein sequence ID" value="MELO3C032746.2.1"/>
    <property type="gene ID" value="MELO3C032746.2"/>
</dbReference>